<proteinExistence type="predicted"/>
<protein>
    <recommendedName>
        <fullName evidence="3">Restriction endonuclease</fullName>
    </recommendedName>
</protein>
<organism evidence="1 2">
    <name type="scientific">Vibrio harveyi</name>
    <name type="common">Beneckea harveyi</name>
    <dbReference type="NCBI Taxonomy" id="669"/>
    <lineage>
        <taxon>Bacteria</taxon>
        <taxon>Pseudomonadati</taxon>
        <taxon>Pseudomonadota</taxon>
        <taxon>Gammaproteobacteria</taxon>
        <taxon>Vibrionales</taxon>
        <taxon>Vibrionaceae</taxon>
        <taxon>Vibrio</taxon>
    </lineage>
</organism>
<gene>
    <name evidence="1" type="ORF">DS957_023780</name>
</gene>
<name>A0A8B3D9P9_VIBHA</name>
<sequence>MCKVPRHFRLPKKQESIRDYADGHRNIDSEFLTFQNLLATELNMLDESKRYCLSLLLKSHDSLRSKYIEELLTHALTPMTFTGEGDVNDIWIGFRDLNVYLDGSKFKLDKYQKDKESFFCSTIENGFGIEVKCTRTNSFDVEPKKGFAIPLSNTDKRYDVNKKRRWSDFYILIKLKEPEDSFDSSKGAVDILSSLNYPESDVEEMFIVPTYMLCKKSNPIKLKVRGHKNPVSLGEVITKAGEININKLRAFTTSISNVDFSSPEAINKLVRNKIVLLIEQHASKVSKYRVYLDDLKRTALKKVT</sequence>
<dbReference type="EMBL" id="QOUW02000148">
    <property type="protein sequence ID" value="RIW04162.1"/>
    <property type="molecule type" value="Genomic_DNA"/>
</dbReference>
<evidence type="ECO:0000313" key="1">
    <source>
        <dbReference type="EMBL" id="RIW04162.1"/>
    </source>
</evidence>
<dbReference type="RefSeq" id="WP_114092899.1">
    <property type="nucleotide sequence ID" value="NZ_QOUW02000148.1"/>
</dbReference>
<comment type="caution">
    <text evidence="1">The sequence shown here is derived from an EMBL/GenBank/DDBJ whole genome shotgun (WGS) entry which is preliminary data.</text>
</comment>
<accession>A0A8B3D9P9</accession>
<reference evidence="1 2" key="1">
    <citation type="submission" date="2018-08" db="EMBL/GenBank/DDBJ databases">
        <title>Vibrio harveyi strains pathogenic to white snook Centropomus viridis Lockington (1877) and potential probiotic bacteria.</title>
        <authorList>
            <person name="Soto-Rodriguez S."/>
            <person name="Gomez-Gil B."/>
            <person name="Lozano-Olvera R."/>
        </authorList>
    </citation>
    <scope>NUCLEOTIDE SEQUENCE [LARGE SCALE GENOMIC DNA]</scope>
    <source>
        <strain evidence="1 2">CAIM 1508</strain>
    </source>
</reference>
<dbReference type="AlphaFoldDB" id="A0A8B3D9P9"/>
<evidence type="ECO:0008006" key="3">
    <source>
        <dbReference type="Google" id="ProtNLM"/>
    </source>
</evidence>
<evidence type="ECO:0000313" key="2">
    <source>
        <dbReference type="Proteomes" id="UP000253437"/>
    </source>
</evidence>
<dbReference type="Proteomes" id="UP000253437">
    <property type="component" value="Unassembled WGS sequence"/>
</dbReference>